<sequence>MSGLAQNIREIAVGVRPLLSPVTGIRPNFCGADLTTTAAAIRVLVEKGVDTPEAIYAYLHNRSCPHDLATVRFLLDVYAGFDRRQCLWFRTEAGRYKPLD</sequence>
<dbReference type="AlphaFoldDB" id="A0A9X2HZQ1"/>
<gene>
    <name evidence="1" type="ORF">M9979_13195</name>
</gene>
<dbReference type="Proteomes" id="UP001139486">
    <property type="component" value="Unassembled WGS sequence"/>
</dbReference>
<proteinExistence type="predicted"/>
<keyword evidence="2" id="KW-1185">Reference proteome</keyword>
<accession>A0A9X2HZQ1</accession>
<evidence type="ECO:0000313" key="2">
    <source>
        <dbReference type="Proteomes" id="UP001139486"/>
    </source>
</evidence>
<organism evidence="1 2">
    <name type="scientific">Sphingomonas liriopis</name>
    <dbReference type="NCBI Taxonomy" id="2949094"/>
    <lineage>
        <taxon>Bacteria</taxon>
        <taxon>Pseudomonadati</taxon>
        <taxon>Pseudomonadota</taxon>
        <taxon>Alphaproteobacteria</taxon>
        <taxon>Sphingomonadales</taxon>
        <taxon>Sphingomonadaceae</taxon>
        <taxon>Sphingomonas</taxon>
    </lineage>
</organism>
<name>A0A9X2HZQ1_9SPHN</name>
<evidence type="ECO:0000313" key="1">
    <source>
        <dbReference type="EMBL" id="MCP3735830.1"/>
    </source>
</evidence>
<dbReference type="EMBL" id="JAMLDY010000016">
    <property type="protein sequence ID" value="MCP3735830.1"/>
    <property type="molecule type" value="Genomic_DNA"/>
</dbReference>
<dbReference type="RefSeq" id="WP_254289829.1">
    <property type="nucleotide sequence ID" value="NZ_JAMLDY010000016.1"/>
</dbReference>
<comment type="caution">
    <text evidence="1">The sequence shown here is derived from an EMBL/GenBank/DDBJ whole genome shotgun (WGS) entry which is preliminary data.</text>
</comment>
<reference evidence="1" key="1">
    <citation type="submission" date="2022-05" db="EMBL/GenBank/DDBJ databases">
        <title>Sphingomonas sp. strain RP10 Genome sequencing and assembly.</title>
        <authorList>
            <person name="Kim I."/>
        </authorList>
    </citation>
    <scope>NUCLEOTIDE SEQUENCE</scope>
    <source>
        <strain evidence="1">RP10</strain>
    </source>
</reference>
<protein>
    <submittedName>
        <fullName evidence="1">Uncharacterized protein</fullName>
    </submittedName>
</protein>